<gene>
    <name evidence="1" type="ORF">AFL01nite_23170</name>
</gene>
<evidence type="ECO:0000313" key="2">
    <source>
        <dbReference type="Proteomes" id="UP000321769"/>
    </source>
</evidence>
<protein>
    <submittedName>
        <fullName evidence="1">Uncharacterized protein</fullName>
    </submittedName>
</protein>
<sequence>MLTRGMRTVTCAMAMTTALVLGGCGDDGDSDLPAASAPTTAASGEDEVVAVLEAFWAERVRVESSGRYDTADFSGVLSTTMLEPQRQQYQQYEETGFRRVGKPQLRDYTAEVDGDTAVATVCVQEDEWGATADVKIAEPEPQGWYPSSHRLERTGDAWLIVDAAEPPAGVSC</sequence>
<reference evidence="1 2" key="1">
    <citation type="submission" date="2019-07" db="EMBL/GenBank/DDBJ databases">
        <title>Whole genome shotgun sequence of Aeromicrobium flavum NBRC 107625.</title>
        <authorList>
            <person name="Hosoyama A."/>
            <person name="Uohara A."/>
            <person name="Ohji S."/>
            <person name="Ichikawa N."/>
        </authorList>
    </citation>
    <scope>NUCLEOTIDE SEQUENCE [LARGE SCALE GENOMIC DNA]</scope>
    <source>
        <strain evidence="1 2">NBRC 107625</strain>
    </source>
</reference>
<dbReference type="PROSITE" id="PS51257">
    <property type="entry name" value="PROKAR_LIPOPROTEIN"/>
    <property type="match status" value="1"/>
</dbReference>
<organism evidence="1 2">
    <name type="scientific">Aeromicrobium flavum</name>
    <dbReference type="NCBI Taxonomy" id="416568"/>
    <lineage>
        <taxon>Bacteria</taxon>
        <taxon>Bacillati</taxon>
        <taxon>Actinomycetota</taxon>
        <taxon>Actinomycetes</taxon>
        <taxon>Propionibacteriales</taxon>
        <taxon>Nocardioidaceae</taxon>
        <taxon>Aeromicrobium</taxon>
    </lineage>
</organism>
<evidence type="ECO:0000313" key="1">
    <source>
        <dbReference type="EMBL" id="GEO89990.1"/>
    </source>
</evidence>
<name>A0A512HX47_9ACTN</name>
<dbReference type="Proteomes" id="UP000321769">
    <property type="component" value="Unassembled WGS sequence"/>
</dbReference>
<accession>A0A512HX47</accession>
<dbReference type="OrthoDB" id="5194832at2"/>
<dbReference type="AlphaFoldDB" id="A0A512HX47"/>
<keyword evidence="2" id="KW-1185">Reference proteome</keyword>
<dbReference type="RefSeq" id="WP_146827861.1">
    <property type="nucleotide sequence ID" value="NZ_BAAAYQ010000006.1"/>
</dbReference>
<dbReference type="EMBL" id="BJZQ01000013">
    <property type="protein sequence ID" value="GEO89990.1"/>
    <property type="molecule type" value="Genomic_DNA"/>
</dbReference>
<proteinExistence type="predicted"/>
<comment type="caution">
    <text evidence="1">The sequence shown here is derived from an EMBL/GenBank/DDBJ whole genome shotgun (WGS) entry which is preliminary data.</text>
</comment>